<gene>
    <name evidence="1" type="ordered locus">CHAB381_0503</name>
</gene>
<dbReference type="STRING" id="360107.CHAB381_0503"/>
<dbReference type="Proteomes" id="UP000002407">
    <property type="component" value="Chromosome"/>
</dbReference>
<evidence type="ECO:0000313" key="1">
    <source>
        <dbReference type="EMBL" id="ABS51116.1"/>
    </source>
</evidence>
<dbReference type="RefSeq" id="WP_012108377.1">
    <property type="nucleotide sequence ID" value="NC_009714.1"/>
</dbReference>
<dbReference type="AlphaFoldDB" id="A7I0Q1"/>
<proteinExistence type="predicted"/>
<reference evidence="2" key="1">
    <citation type="submission" date="2007-07" db="EMBL/GenBank/DDBJ databases">
        <title>Complete genome sequence of Campylobacter hominis ATCC BAA-381, a commensal isolated from the human gastrointestinal tract.</title>
        <authorList>
            <person name="Fouts D.E."/>
            <person name="Mongodin E.F."/>
            <person name="Puiu D."/>
            <person name="Sebastian Y."/>
            <person name="Miller W.G."/>
            <person name="Mandrell R.E."/>
            <person name="Nelson K.E."/>
        </authorList>
    </citation>
    <scope>NUCLEOTIDE SEQUENCE [LARGE SCALE GENOMIC DNA]</scope>
    <source>
        <strain evidence="2">ATCC BAA-381 / LMG 19568 / NCTC 13146 / CH001A</strain>
    </source>
</reference>
<organism evidence="1 2">
    <name type="scientific">Campylobacter hominis (strain ATCC BAA-381 / DSM 21671 / CCUG 45161 / LMG 19568 / NCTC 13146 / CH001A)</name>
    <dbReference type="NCBI Taxonomy" id="360107"/>
    <lineage>
        <taxon>Bacteria</taxon>
        <taxon>Pseudomonadati</taxon>
        <taxon>Campylobacterota</taxon>
        <taxon>Epsilonproteobacteria</taxon>
        <taxon>Campylobacterales</taxon>
        <taxon>Campylobacteraceae</taxon>
        <taxon>Campylobacter</taxon>
    </lineage>
</organism>
<keyword evidence="2" id="KW-1185">Reference proteome</keyword>
<accession>A7I0Q1</accession>
<sequence length="247" mass="29139">MGFFKSKKAFFTAFINKNYCEVYYRKIGADRAIIDEKFKKITYENDKDLKNEIINLGILNEKNLTSSVVIDDKDQQVFMQSGLASDENFIFQNIDKNFTCAFDKKFADALDEKCGIKFDFHTSLFKILYFLYKNQNFSTNSLYALKAKNKILFLIANKNEVFFTDLVLFDENCIDSDREFLQILKDEIDKFYKTNDSDFIENIAIYSDDELNHELGYVIFTQIFIKTEIHFVNICEYTNKISIKETY</sequence>
<dbReference type="HOGENOM" id="CLU_1122945_0_0_7"/>
<evidence type="ECO:0000313" key="2">
    <source>
        <dbReference type="Proteomes" id="UP000002407"/>
    </source>
</evidence>
<dbReference type="OrthoDB" id="5363662at2"/>
<protein>
    <submittedName>
        <fullName evidence="1">Uncharacterized protein</fullName>
    </submittedName>
</protein>
<dbReference type="KEGG" id="cha:CHAB381_0503"/>
<dbReference type="EMBL" id="CP000776">
    <property type="protein sequence ID" value="ABS51116.1"/>
    <property type="molecule type" value="Genomic_DNA"/>
</dbReference>
<name>A7I0Q1_CAMHC</name>
<dbReference type="eggNOG" id="ENOG5032JGQ">
    <property type="taxonomic scope" value="Bacteria"/>
</dbReference>